<accession>A0ABV4X712</accession>
<gene>
    <name evidence="2" type="ORF">ACE1CC_16970</name>
</gene>
<organism evidence="2 3">
    <name type="scientific">Floridaenema aerugineum BLCC-F46</name>
    <dbReference type="NCBI Taxonomy" id="3153654"/>
    <lineage>
        <taxon>Bacteria</taxon>
        <taxon>Bacillati</taxon>
        <taxon>Cyanobacteriota</taxon>
        <taxon>Cyanophyceae</taxon>
        <taxon>Oscillatoriophycideae</taxon>
        <taxon>Aerosakkonematales</taxon>
        <taxon>Aerosakkonemataceae</taxon>
        <taxon>Floridanema</taxon>
        <taxon>Floridanema aerugineum</taxon>
    </lineage>
</organism>
<proteinExistence type="predicted"/>
<dbReference type="RefSeq" id="WP_413271615.1">
    <property type="nucleotide sequence ID" value="NZ_JBHFNQ010000126.1"/>
</dbReference>
<evidence type="ECO:0000313" key="2">
    <source>
        <dbReference type="EMBL" id="MFB2878545.1"/>
    </source>
</evidence>
<dbReference type="EMBL" id="JBHFNQ010000126">
    <property type="protein sequence ID" value="MFB2878545.1"/>
    <property type="molecule type" value="Genomic_DNA"/>
</dbReference>
<dbReference type="InterPro" id="IPR001646">
    <property type="entry name" value="5peptide_repeat"/>
</dbReference>
<protein>
    <submittedName>
        <fullName evidence="2">Pentapeptide repeat-containing protein</fullName>
    </submittedName>
</protein>
<keyword evidence="3" id="KW-1185">Reference proteome</keyword>
<comment type="caution">
    <text evidence="2">The sequence shown here is derived from an EMBL/GenBank/DDBJ whole genome shotgun (WGS) entry which is preliminary data.</text>
</comment>
<evidence type="ECO:0000259" key="1">
    <source>
        <dbReference type="Pfam" id="PF26355"/>
    </source>
</evidence>
<dbReference type="Proteomes" id="UP001576774">
    <property type="component" value="Unassembled WGS sequence"/>
</dbReference>
<sequence length="267" mass="30668">MTPDEALELVEIVLDYQRLNKVQELVFRQSWEGQSYVEIAKNTGYEPDYIKDAGAKLWKLLSEAFGEKVKKDNIQSVLRRYLQQNKVNVQRNLTIEVNLSGANLSGANLNGARVVANFIETDSSKAISPNKVMPDNHIQTGRETLEDEEQIYHWNGLDFCSEAQVKIAEALDRTNILFIPNFKIRLTSTEGRENKQVDFLIFYQGKSGILEIDRPPSQQDEANFRECDQIFQTHGISIIQYYNPSRCSEEPDRVVQEFLETLSKVED</sequence>
<dbReference type="InterPro" id="IPR058651">
    <property type="entry name" value="HTH_VMAP-M9"/>
</dbReference>
<feature type="domain" description="vWA-MoxR associated protein N-terminal HTH" evidence="1">
    <location>
        <begin position="1"/>
        <end position="81"/>
    </location>
</feature>
<reference evidence="2 3" key="1">
    <citation type="submission" date="2024-09" db="EMBL/GenBank/DDBJ databases">
        <title>Floridaenema gen nov. (Aerosakkonemataceae, Aerosakkonematales ord. nov., Cyanobacteria) from benthic tropical and subtropical fresh waters, with the description of four new species.</title>
        <authorList>
            <person name="Moretto J.A."/>
            <person name="Berthold D.E."/>
            <person name="Lefler F.W."/>
            <person name="Huang I.-S."/>
            <person name="Laughinghouse H. IV."/>
        </authorList>
    </citation>
    <scope>NUCLEOTIDE SEQUENCE [LARGE SCALE GENOMIC DNA]</scope>
    <source>
        <strain evidence="2 3">BLCC-F46</strain>
    </source>
</reference>
<dbReference type="Pfam" id="PF00805">
    <property type="entry name" value="Pentapeptide"/>
    <property type="match status" value="1"/>
</dbReference>
<dbReference type="Pfam" id="PF26355">
    <property type="entry name" value="HTH_VMAP-M9"/>
    <property type="match status" value="1"/>
</dbReference>
<name>A0ABV4X712_9CYAN</name>
<evidence type="ECO:0000313" key="3">
    <source>
        <dbReference type="Proteomes" id="UP001576774"/>
    </source>
</evidence>